<feature type="transmembrane region" description="Helical" evidence="17">
    <location>
        <begin position="136"/>
        <end position="154"/>
    </location>
</feature>
<evidence type="ECO:0000256" key="16">
    <source>
        <dbReference type="RuleBase" id="RU003750"/>
    </source>
</evidence>
<name>A0A7C2TG42_9BACT</name>
<evidence type="ECO:0000256" key="14">
    <source>
        <dbReference type="ARBA" id="ARBA00048586"/>
    </source>
</evidence>
<comment type="catalytic activity">
    <reaction evidence="14">
        <text>a CDP-1,2-diacyl-sn-glycerol + sn-glycerol 3-phosphate = a 1,2-diacyl-sn-glycero-3-phospho-(1'-sn-glycero-3'-phosphate) + CMP + H(+)</text>
        <dbReference type="Rhea" id="RHEA:12593"/>
        <dbReference type="ChEBI" id="CHEBI:15378"/>
        <dbReference type="ChEBI" id="CHEBI:57597"/>
        <dbReference type="ChEBI" id="CHEBI:58332"/>
        <dbReference type="ChEBI" id="CHEBI:60110"/>
        <dbReference type="ChEBI" id="CHEBI:60377"/>
        <dbReference type="EC" id="2.7.8.5"/>
    </reaction>
</comment>
<protein>
    <recommendedName>
        <fullName evidence="5 15">CDP-diacylglycerol--glycerol-3-phosphate 3-phosphatidyltransferase</fullName>
        <ecNumber evidence="4 15">2.7.8.5</ecNumber>
    </recommendedName>
</protein>
<dbReference type="PROSITE" id="PS00379">
    <property type="entry name" value="CDP_ALCOHOL_P_TRANSF"/>
    <property type="match status" value="1"/>
</dbReference>
<evidence type="ECO:0000256" key="1">
    <source>
        <dbReference type="ARBA" id="ARBA00004141"/>
    </source>
</evidence>
<reference evidence="18" key="1">
    <citation type="journal article" date="2020" name="mSystems">
        <title>Genome- and Community-Level Interaction Insights into Carbon Utilization and Element Cycling Functions of Hydrothermarchaeota in Hydrothermal Sediment.</title>
        <authorList>
            <person name="Zhou Z."/>
            <person name="Liu Y."/>
            <person name="Xu W."/>
            <person name="Pan J."/>
            <person name="Luo Z.H."/>
            <person name="Li M."/>
        </authorList>
    </citation>
    <scope>NUCLEOTIDE SEQUENCE [LARGE SCALE GENOMIC DNA]</scope>
    <source>
        <strain evidence="18">SpSt-1224</strain>
    </source>
</reference>
<dbReference type="PANTHER" id="PTHR14269">
    <property type="entry name" value="CDP-DIACYLGLYCEROL--GLYCEROL-3-PHOSPHATE 3-PHOSPHATIDYLTRANSFERASE-RELATED"/>
    <property type="match status" value="1"/>
</dbReference>
<dbReference type="GO" id="GO:0016020">
    <property type="term" value="C:membrane"/>
    <property type="evidence" value="ECO:0007669"/>
    <property type="project" value="UniProtKB-SubCell"/>
</dbReference>
<keyword evidence="13" id="KW-1208">Phospholipid metabolism</keyword>
<evidence type="ECO:0000256" key="11">
    <source>
        <dbReference type="ARBA" id="ARBA00023136"/>
    </source>
</evidence>
<dbReference type="InterPro" id="IPR048254">
    <property type="entry name" value="CDP_ALCOHOL_P_TRANSF_CS"/>
</dbReference>
<evidence type="ECO:0000256" key="6">
    <source>
        <dbReference type="ARBA" id="ARBA00022516"/>
    </source>
</evidence>
<keyword evidence="10" id="KW-0443">Lipid metabolism</keyword>
<keyword evidence="6" id="KW-0444">Lipid biosynthesis</keyword>
<dbReference type="InterPro" id="IPR004570">
    <property type="entry name" value="Phosphatidylglycerol_P_synth"/>
</dbReference>
<feature type="transmembrane region" description="Helical" evidence="17">
    <location>
        <begin position="160"/>
        <end position="178"/>
    </location>
</feature>
<dbReference type="Gene3D" id="1.20.120.1760">
    <property type="match status" value="1"/>
</dbReference>
<evidence type="ECO:0000256" key="17">
    <source>
        <dbReference type="SAM" id="Phobius"/>
    </source>
</evidence>
<keyword evidence="11 17" id="KW-0472">Membrane</keyword>
<dbReference type="Proteomes" id="UP000885986">
    <property type="component" value="Unassembled WGS sequence"/>
</dbReference>
<dbReference type="PANTHER" id="PTHR14269:SF62">
    <property type="entry name" value="CDP-DIACYLGLYCEROL--GLYCEROL-3-PHOSPHATE 3-PHOSPHATIDYLTRANSFERASE 1, CHLOROPLASTIC"/>
    <property type="match status" value="1"/>
</dbReference>
<evidence type="ECO:0000256" key="4">
    <source>
        <dbReference type="ARBA" id="ARBA00013170"/>
    </source>
</evidence>
<evidence type="ECO:0000256" key="10">
    <source>
        <dbReference type="ARBA" id="ARBA00023098"/>
    </source>
</evidence>
<proteinExistence type="inferred from homology"/>
<gene>
    <name evidence="18" type="primary">pgsA</name>
    <name evidence="18" type="ORF">ENN98_03310</name>
</gene>
<dbReference type="GO" id="GO:0046474">
    <property type="term" value="P:glycerophospholipid biosynthetic process"/>
    <property type="evidence" value="ECO:0007669"/>
    <property type="project" value="TreeGrafter"/>
</dbReference>
<evidence type="ECO:0000256" key="7">
    <source>
        <dbReference type="ARBA" id="ARBA00022679"/>
    </source>
</evidence>
<dbReference type="EMBL" id="DSDS01000074">
    <property type="protein sequence ID" value="HET97720.1"/>
    <property type="molecule type" value="Genomic_DNA"/>
</dbReference>
<dbReference type="NCBIfam" id="TIGR00560">
    <property type="entry name" value="pgsA"/>
    <property type="match status" value="1"/>
</dbReference>
<dbReference type="InterPro" id="IPR000462">
    <property type="entry name" value="CDP-OH_P_trans"/>
</dbReference>
<accession>A0A7C2TG42</accession>
<dbReference type="EC" id="2.7.8.5" evidence="4 15"/>
<keyword evidence="7 16" id="KW-0808">Transferase</keyword>
<feature type="transmembrane region" description="Helical" evidence="17">
    <location>
        <begin position="12"/>
        <end position="32"/>
    </location>
</feature>
<comment type="pathway">
    <text evidence="2">Phospholipid metabolism; phosphatidylglycerol biosynthesis; phosphatidylglycerol from CDP-diacylglycerol: step 1/2.</text>
</comment>
<sequence length="191" mass="20800">MPQRKIVNLPNLLTAYRFVVVPFIMLCLWPGAGAVAGLVAFALFLTGALTDLADGYLARRLQSETVFGKLMDPLADKVLVTAALIMLIPLERVDAWVAFLIIARELVITGFRGVAADAGIVIAAGRLGKIKSVFQYIALCVLIFPPALLPLPYLHKLGSLILLIAMVLTVWSGVEYFVRFKRLYLAGSSAR</sequence>
<keyword evidence="8 17" id="KW-0812">Transmembrane</keyword>
<comment type="caution">
    <text evidence="18">The sequence shown here is derived from an EMBL/GenBank/DDBJ whole genome shotgun (WGS) entry which is preliminary data.</text>
</comment>
<evidence type="ECO:0000256" key="12">
    <source>
        <dbReference type="ARBA" id="ARBA00023209"/>
    </source>
</evidence>
<keyword evidence="12" id="KW-0594">Phospholipid biosynthesis</keyword>
<keyword evidence="9 17" id="KW-1133">Transmembrane helix</keyword>
<evidence type="ECO:0000256" key="15">
    <source>
        <dbReference type="NCBIfam" id="TIGR00560"/>
    </source>
</evidence>
<evidence type="ECO:0000256" key="5">
    <source>
        <dbReference type="ARBA" id="ARBA00014944"/>
    </source>
</evidence>
<organism evidence="18">
    <name type="scientific">Desulfurivibrio alkaliphilus</name>
    <dbReference type="NCBI Taxonomy" id="427923"/>
    <lineage>
        <taxon>Bacteria</taxon>
        <taxon>Pseudomonadati</taxon>
        <taxon>Thermodesulfobacteriota</taxon>
        <taxon>Desulfobulbia</taxon>
        <taxon>Desulfobulbales</taxon>
        <taxon>Desulfobulbaceae</taxon>
        <taxon>Desulfurivibrio</taxon>
    </lineage>
</organism>
<comment type="subcellular location">
    <subcellularLocation>
        <location evidence="1">Membrane</location>
        <topology evidence="1">Multi-pass membrane protein</topology>
    </subcellularLocation>
</comment>
<evidence type="ECO:0000256" key="8">
    <source>
        <dbReference type="ARBA" id="ARBA00022692"/>
    </source>
</evidence>
<dbReference type="AlphaFoldDB" id="A0A7C2TG42"/>
<dbReference type="GO" id="GO:0008444">
    <property type="term" value="F:CDP-diacylglycerol-glycerol-3-phosphate 3-phosphatidyltransferase activity"/>
    <property type="evidence" value="ECO:0007669"/>
    <property type="project" value="UniProtKB-UniRule"/>
</dbReference>
<dbReference type="InterPro" id="IPR043130">
    <property type="entry name" value="CDP-OH_PTrfase_TM_dom"/>
</dbReference>
<comment type="similarity">
    <text evidence="3 16">Belongs to the CDP-alcohol phosphatidyltransferase class-I family.</text>
</comment>
<evidence type="ECO:0000256" key="3">
    <source>
        <dbReference type="ARBA" id="ARBA00010441"/>
    </source>
</evidence>
<evidence type="ECO:0000256" key="9">
    <source>
        <dbReference type="ARBA" id="ARBA00022989"/>
    </source>
</evidence>
<evidence type="ECO:0000256" key="13">
    <source>
        <dbReference type="ARBA" id="ARBA00023264"/>
    </source>
</evidence>
<evidence type="ECO:0000256" key="2">
    <source>
        <dbReference type="ARBA" id="ARBA00005042"/>
    </source>
</evidence>
<dbReference type="Pfam" id="PF01066">
    <property type="entry name" value="CDP-OH_P_transf"/>
    <property type="match status" value="1"/>
</dbReference>
<dbReference type="PIRSF" id="PIRSF000847">
    <property type="entry name" value="Phos_ph_gly_syn"/>
    <property type="match status" value="1"/>
</dbReference>
<dbReference type="InterPro" id="IPR050324">
    <property type="entry name" value="CDP-alcohol_PTase-I"/>
</dbReference>
<evidence type="ECO:0000313" key="18">
    <source>
        <dbReference type="EMBL" id="HET97720.1"/>
    </source>
</evidence>